<dbReference type="SUPFAM" id="SSF53850">
    <property type="entry name" value="Periplasmic binding protein-like II"/>
    <property type="match status" value="1"/>
</dbReference>
<reference evidence="6 7" key="1">
    <citation type="submission" date="2017-06" db="EMBL/GenBank/DDBJ databases">
        <authorList>
            <person name="Kim H.J."/>
            <person name="Triplett B.A."/>
        </authorList>
    </citation>
    <scope>NUCLEOTIDE SEQUENCE [LARGE SCALE GENOMIC DNA]</scope>
    <source>
        <strain evidence="6">FRACA_ARgP5</strain>
    </source>
</reference>
<dbReference type="GO" id="GO:0003677">
    <property type="term" value="F:DNA binding"/>
    <property type="evidence" value="ECO:0007669"/>
    <property type="project" value="UniProtKB-KW"/>
</dbReference>
<dbReference type="InterPro" id="IPR005119">
    <property type="entry name" value="LysR_subst-bd"/>
</dbReference>
<accession>A0A2I2KJT7</accession>
<protein>
    <submittedName>
        <fullName evidence="6">Transcriptional regulator</fullName>
    </submittedName>
</protein>
<evidence type="ECO:0000313" key="6">
    <source>
        <dbReference type="EMBL" id="SNQ45914.1"/>
    </source>
</evidence>
<dbReference type="GO" id="GO:0003700">
    <property type="term" value="F:DNA-binding transcription factor activity"/>
    <property type="evidence" value="ECO:0007669"/>
    <property type="project" value="TreeGrafter"/>
</dbReference>
<dbReference type="PANTHER" id="PTHR30346:SF29">
    <property type="entry name" value="LYSR SUBSTRATE-BINDING"/>
    <property type="match status" value="1"/>
</dbReference>
<dbReference type="GO" id="GO:0032993">
    <property type="term" value="C:protein-DNA complex"/>
    <property type="evidence" value="ECO:0007669"/>
    <property type="project" value="TreeGrafter"/>
</dbReference>
<evidence type="ECO:0000313" key="7">
    <source>
        <dbReference type="Proteomes" id="UP000234331"/>
    </source>
</evidence>
<evidence type="ECO:0000256" key="3">
    <source>
        <dbReference type="ARBA" id="ARBA00023125"/>
    </source>
</evidence>
<dbReference type="PANTHER" id="PTHR30346">
    <property type="entry name" value="TRANSCRIPTIONAL DUAL REGULATOR HCAR-RELATED"/>
    <property type="match status" value="1"/>
</dbReference>
<dbReference type="Gene3D" id="3.40.190.290">
    <property type="match status" value="1"/>
</dbReference>
<dbReference type="Proteomes" id="UP000234331">
    <property type="component" value="Unassembled WGS sequence"/>
</dbReference>
<dbReference type="AlphaFoldDB" id="A0A2I2KJT7"/>
<keyword evidence="3" id="KW-0238">DNA-binding</keyword>
<proteinExistence type="inferred from homology"/>
<keyword evidence="4" id="KW-0804">Transcription</keyword>
<feature type="domain" description="LysR substrate-binding" evidence="5">
    <location>
        <begin position="2"/>
        <end position="132"/>
    </location>
</feature>
<keyword evidence="7" id="KW-1185">Reference proteome</keyword>
<comment type="similarity">
    <text evidence="1">Belongs to the LysR transcriptional regulatory family.</text>
</comment>
<evidence type="ECO:0000256" key="2">
    <source>
        <dbReference type="ARBA" id="ARBA00023015"/>
    </source>
</evidence>
<evidence type="ECO:0000256" key="4">
    <source>
        <dbReference type="ARBA" id="ARBA00023163"/>
    </source>
</evidence>
<evidence type="ECO:0000259" key="5">
    <source>
        <dbReference type="Pfam" id="PF03466"/>
    </source>
</evidence>
<sequence length="137" mass="14127">MTPLDDAPMIFACAAGHRLAGQDLVAIADTAGEGFVDYPPGWGSRTVVDAALAERGLRRRLACEVGDTDTLLDLVSHGLGVAVLPPYLDARGRPGPCLRPLAPPAPTFPTAMITPASGASAAARILLDTVVSRQPTS</sequence>
<evidence type="ECO:0000256" key="1">
    <source>
        <dbReference type="ARBA" id="ARBA00009437"/>
    </source>
</evidence>
<dbReference type="RefSeq" id="WP_243407116.1">
    <property type="nucleotide sequence ID" value="NZ_FZMO01000022.1"/>
</dbReference>
<dbReference type="Pfam" id="PF03466">
    <property type="entry name" value="LysR_substrate"/>
    <property type="match status" value="1"/>
</dbReference>
<organism evidence="6 7">
    <name type="scientific">Frankia canadensis</name>
    <dbReference type="NCBI Taxonomy" id="1836972"/>
    <lineage>
        <taxon>Bacteria</taxon>
        <taxon>Bacillati</taxon>
        <taxon>Actinomycetota</taxon>
        <taxon>Actinomycetes</taxon>
        <taxon>Frankiales</taxon>
        <taxon>Frankiaceae</taxon>
        <taxon>Frankia</taxon>
    </lineage>
</organism>
<gene>
    <name evidence="6" type="ORF">FRACA_1180012</name>
</gene>
<dbReference type="EMBL" id="FZMO01000022">
    <property type="protein sequence ID" value="SNQ45914.1"/>
    <property type="molecule type" value="Genomic_DNA"/>
</dbReference>
<keyword evidence="2" id="KW-0805">Transcription regulation</keyword>
<name>A0A2I2KJT7_9ACTN</name>